<dbReference type="AlphaFoldDB" id="A0AAV6VYC8"/>
<keyword evidence="2" id="KW-1133">Transmembrane helix</keyword>
<keyword evidence="2" id="KW-0812">Transmembrane</keyword>
<keyword evidence="4" id="KW-1185">Reference proteome</keyword>
<accession>A0AAV6VYC8</accession>
<dbReference type="EMBL" id="JAFNEN010000014">
    <property type="protein sequence ID" value="KAG8200709.1"/>
    <property type="molecule type" value="Genomic_DNA"/>
</dbReference>
<feature type="compositionally biased region" description="Basic and acidic residues" evidence="1">
    <location>
        <begin position="76"/>
        <end position="90"/>
    </location>
</feature>
<gene>
    <name evidence="3" type="ORF">JTE90_022321</name>
</gene>
<name>A0AAV6VYC8_9ARAC</name>
<evidence type="ECO:0000313" key="3">
    <source>
        <dbReference type="EMBL" id="KAG8200709.1"/>
    </source>
</evidence>
<feature type="region of interest" description="Disordered" evidence="1">
    <location>
        <begin position="57"/>
        <end position="166"/>
    </location>
</feature>
<evidence type="ECO:0000256" key="2">
    <source>
        <dbReference type="SAM" id="Phobius"/>
    </source>
</evidence>
<feature type="compositionally biased region" description="Polar residues" evidence="1">
    <location>
        <begin position="138"/>
        <end position="147"/>
    </location>
</feature>
<keyword evidence="2" id="KW-0472">Membrane</keyword>
<feature type="transmembrane region" description="Helical" evidence="2">
    <location>
        <begin position="16"/>
        <end position="49"/>
    </location>
</feature>
<comment type="caution">
    <text evidence="3">The sequence shown here is derived from an EMBL/GenBank/DDBJ whole genome shotgun (WGS) entry which is preliminary data.</text>
</comment>
<proteinExistence type="predicted"/>
<reference evidence="3 4" key="1">
    <citation type="journal article" date="2022" name="Nat. Ecol. Evol.">
        <title>A masculinizing supergene underlies an exaggerated male reproductive morph in a spider.</title>
        <authorList>
            <person name="Hendrickx F."/>
            <person name="De Corte Z."/>
            <person name="Sonet G."/>
            <person name="Van Belleghem S.M."/>
            <person name="Kostlbacher S."/>
            <person name="Vangestel C."/>
        </authorList>
    </citation>
    <scope>NUCLEOTIDE SEQUENCE [LARGE SCALE GENOMIC DNA]</scope>
    <source>
        <strain evidence="3">W744_W776</strain>
    </source>
</reference>
<evidence type="ECO:0000313" key="4">
    <source>
        <dbReference type="Proteomes" id="UP000827092"/>
    </source>
</evidence>
<evidence type="ECO:0000256" key="1">
    <source>
        <dbReference type="SAM" id="MobiDB-lite"/>
    </source>
</evidence>
<feature type="compositionally biased region" description="Polar residues" evidence="1">
    <location>
        <begin position="115"/>
        <end position="131"/>
    </location>
</feature>
<organism evidence="3 4">
    <name type="scientific">Oedothorax gibbosus</name>
    <dbReference type="NCBI Taxonomy" id="931172"/>
    <lineage>
        <taxon>Eukaryota</taxon>
        <taxon>Metazoa</taxon>
        <taxon>Ecdysozoa</taxon>
        <taxon>Arthropoda</taxon>
        <taxon>Chelicerata</taxon>
        <taxon>Arachnida</taxon>
        <taxon>Araneae</taxon>
        <taxon>Araneomorphae</taxon>
        <taxon>Entelegynae</taxon>
        <taxon>Araneoidea</taxon>
        <taxon>Linyphiidae</taxon>
        <taxon>Erigoninae</taxon>
        <taxon>Oedothorax</taxon>
    </lineage>
</organism>
<sequence length="228" mass="25448">MCDPMDLDLAFGINDLLIVVLVLILFLLVLSLILFRDTLLACCCTVGFWRRGQRPLIRGEDGGDPLDGLRNPGFDAQERPRRMPEQRPFDPMEQVESPPSYEEAVRQELFRFQPQHITTDRSPPSAGTSTITEEENHPQTNPSSDNTTSDHPDSSQSLPTTSCGQTSLMKVGRAVATPLSTIREEDHEEWPVTVVIDCIGVQAARLMENCETIVKLEDGSELRTHSKC</sequence>
<dbReference type="Proteomes" id="UP000827092">
    <property type="component" value="Unassembled WGS sequence"/>
</dbReference>
<protein>
    <submittedName>
        <fullName evidence="3">Uncharacterized protein</fullName>
    </submittedName>
</protein>
<feature type="compositionally biased region" description="Polar residues" evidence="1">
    <location>
        <begin position="154"/>
        <end position="166"/>
    </location>
</feature>